<dbReference type="EMBL" id="JAPFFF010000012">
    <property type="protein sequence ID" value="KAK8876204.1"/>
    <property type="molecule type" value="Genomic_DNA"/>
</dbReference>
<reference evidence="1 2" key="1">
    <citation type="submission" date="2024-04" db="EMBL/GenBank/DDBJ databases">
        <title>Tritrichomonas musculus Genome.</title>
        <authorList>
            <person name="Alves-Ferreira E."/>
            <person name="Grigg M."/>
            <person name="Lorenzi H."/>
            <person name="Galac M."/>
        </authorList>
    </citation>
    <scope>NUCLEOTIDE SEQUENCE [LARGE SCALE GENOMIC DNA]</scope>
    <source>
        <strain evidence="1 2">EAF2021</strain>
    </source>
</reference>
<name>A0ABR2JEA4_9EUKA</name>
<protein>
    <submittedName>
        <fullName evidence="1">Uncharacterized protein</fullName>
    </submittedName>
</protein>
<keyword evidence="2" id="KW-1185">Reference proteome</keyword>
<evidence type="ECO:0000313" key="2">
    <source>
        <dbReference type="Proteomes" id="UP001470230"/>
    </source>
</evidence>
<accession>A0ABR2JEA4</accession>
<dbReference type="Proteomes" id="UP001470230">
    <property type="component" value="Unassembled WGS sequence"/>
</dbReference>
<evidence type="ECO:0000313" key="1">
    <source>
        <dbReference type="EMBL" id="KAK8876204.1"/>
    </source>
</evidence>
<sequence>MSTEVYCPITGSKFTIVKNECPDGINQIGAWAKDAVQRANSGKTINIAFDCEGFNLGTIPNSLGCIQLGEIFNDSFNIKTSGNPSSVDQKGGFIFHKKFC</sequence>
<gene>
    <name evidence="1" type="ORF">M9Y10_006394</name>
</gene>
<proteinExistence type="predicted"/>
<comment type="caution">
    <text evidence="1">The sequence shown here is derived from an EMBL/GenBank/DDBJ whole genome shotgun (WGS) entry which is preliminary data.</text>
</comment>
<organism evidence="1 2">
    <name type="scientific">Tritrichomonas musculus</name>
    <dbReference type="NCBI Taxonomy" id="1915356"/>
    <lineage>
        <taxon>Eukaryota</taxon>
        <taxon>Metamonada</taxon>
        <taxon>Parabasalia</taxon>
        <taxon>Tritrichomonadida</taxon>
        <taxon>Tritrichomonadidae</taxon>
        <taxon>Tritrichomonas</taxon>
    </lineage>
</organism>